<comment type="caution">
    <text evidence="2">The sequence shown here is derived from an EMBL/GenBank/DDBJ whole genome shotgun (WGS) entry which is preliminary data.</text>
</comment>
<sequence>MENARKRVNVRLCNNGSKAEKKLISKPNFKDRTIYSETLVAFHMSKTVLSLNKPIVVEPALCSRRLGRFYPLIPPRRTGNPLIPPHRNGSALRFLRAEMTPLSDSAANKRQPFDSSTQNGHFSYSSAQNRPNLLRLPCLLSVFALLAVIGSFITALEYYTKEKFPKDQKCKPFFNCFCIFTNGEKILNTTNSEGQFPCLHGIRFLSINWVILIHTYTLQIPFI</sequence>
<dbReference type="AlphaFoldDB" id="A0A4Y2WL59"/>
<proteinExistence type="predicted"/>
<accession>A0A4Y2WL59</accession>
<name>A0A4Y2WL59_ARAVE</name>
<dbReference type="InterPro" id="IPR052728">
    <property type="entry name" value="O2_lipid_transport_reg"/>
</dbReference>
<keyword evidence="1" id="KW-0472">Membrane</keyword>
<evidence type="ECO:0000313" key="3">
    <source>
        <dbReference type="Proteomes" id="UP000499080"/>
    </source>
</evidence>
<reference evidence="2 3" key="1">
    <citation type="journal article" date="2019" name="Sci. Rep.">
        <title>Orb-weaving spider Araneus ventricosus genome elucidates the spidroin gene catalogue.</title>
        <authorList>
            <person name="Kono N."/>
            <person name="Nakamura H."/>
            <person name="Ohtoshi R."/>
            <person name="Moran D.A.P."/>
            <person name="Shinohara A."/>
            <person name="Yoshida Y."/>
            <person name="Fujiwara M."/>
            <person name="Mori M."/>
            <person name="Tomita M."/>
            <person name="Arakawa K."/>
        </authorList>
    </citation>
    <scope>NUCLEOTIDE SEQUENCE [LARGE SCALE GENOMIC DNA]</scope>
</reference>
<dbReference type="EMBL" id="BGPR01061711">
    <property type="protein sequence ID" value="GBO37334.1"/>
    <property type="molecule type" value="Genomic_DNA"/>
</dbReference>
<keyword evidence="1" id="KW-1133">Transmembrane helix</keyword>
<gene>
    <name evidence="2" type="ORF">AVEN_153202_1</name>
</gene>
<keyword evidence="3" id="KW-1185">Reference proteome</keyword>
<evidence type="ECO:0000313" key="2">
    <source>
        <dbReference type="EMBL" id="GBO37334.1"/>
    </source>
</evidence>
<protein>
    <submittedName>
        <fullName evidence="2">Uncharacterized protein</fullName>
    </submittedName>
</protein>
<dbReference type="OrthoDB" id="207378at2759"/>
<feature type="non-terminal residue" evidence="2">
    <location>
        <position position="223"/>
    </location>
</feature>
<feature type="transmembrane region" description="Helical" evidence="1">
    <location>
        <begin position="139"/>
        <end position="159"/>
    </location>
</feature>
<dbReference type="Proteomes" id="UP000499080">
    <property type="component" value="Unassembled WGS sequence"/>
</dbReference>
<dbReference type="PANTHER" id="PTHR11161:SF0">
    <property type="entry name" value="O-ACYLTRANSFERASE LIKE PROTEIN"/>
    <property type="match status" value="1"/>
</dbReference>
<dbReference type="PANTHER" id="PTHR11161">
    <property type="entry name" value="O-ACYLTRANSFERASE"/>
    <property type="match status" value="1"/>
</dbReference>
<keyword evidence="1" id="KW-0812">Transmembrane</keyword>
<organism evidence="2 3">
    <name type="scientific">Araneus ventricosus</name>
    <name type="common">Orbweaver spider</name>
    <name type="synonym">Epeira ventricosa</name>
    <dbReference type="NCBI Taxonomy" id="182803"/>
    <lineage>
        <taxon>Eukaryota</taxon>
        <taxon>Metazoa</taxon>
        <taxon>Ecdysozoa</taxon>
        <taxon>Arthropoda</taxon>
        <taxon>Chelicerata</taxon>
        <taxon>Arachnida</taxon>
        <taxon>Araneae</taxon>
        <taxon>Araneomorphae</taxon>
        <taxon>Entelegynae</taxon>
        <taxon>Araneoidea</taxon>
        <taxon>Araneidae</taxon>
        <taxon>Araneus</taxon>
    </lineage>
</organism>
<evidence type="ECO:0000256" key="1">
    <source>
        <dbReference type="SAM" id="Phobius"/>
    </source>
</evidence>